<accession>A0A7L7YRD6</accession>
<dbReference type="InterPro" id="IPR019734">
    <property type="entry name" value="TPR_rpt"/>
</dbReference>
<sequence length="294" mass="33821">MLRIAQGIKIYWLRARIVPIYTVVLKPASICVLICTIVLLRFSAACANEDLEIQKTFDNVIKYIKADEKYKDFDVVERKSDKFNIKIAQNSGKNFSTHSILKRAKDSFESGDNEAAISLLNQVVTQIPYHKNALIGLGNIYYANKEYKKAVEIYTRLLKEYPSNFYILENFLTIISQYNLDLALNEMLKLHDMHKNCAPLLANLGLIYMKKEDYTKAKEYMITAISLDQNNVFYIYNLAVILDKLSDFKNAATFYLKLLNMAASSKNAREKIPIHKVEARLKFIKLHSTYSTAP</sequence>
<keyword evidence="2" id="KW-1133">Transmembrane helix</keyword>
<feature type="repeat" description="TPR" evidence="1">
    <location>
        <begin position="131"/>
        <end position="164"/>
    </location>
</feature>
<evidence type="ECO:0000256" key="1">
    <source>
        <dbReference type="PROSITE-ProRule" id="PRU00339"/>
    </source>
</evidence>
<dbReference type="SMART" id="SM00028">
    <property type="entry name" value="TPR"/>
    <property type="match status" value="3"/>
</dbReference>
<proteinExistence type="predicted"/>
<dbReference type="InterPro" id="IPR011990">
    <property type="entry name" value="TPR-like_helical_dom_sf"/>
</dbReference>
<keyword evidence="1" id="KW-0802">TPR repeat</keyword>
<dbReference type="KEGG" id="wms:ID128_03195"/>
<dbReference type="RefSeq" id="WP_191110682.1">
    <property type="nucleotide sequence ID" value="NZ_CP061738.1"/>
</dbReference>
<evidence type="ECO:0000313" key="3">
    <source>
        <dbReference type="EMBL" id="QOD37851.1"/>
    </source>
</evidence>
<keyword evidence="2" id="KW-0472">Membrane</keyword>
<feature type="repeat" description="TPR" evidence="1">
    <location>
        <begin position="198"/>
        <end position="231"/>
    </location>
</feature>
<feature type="transmembrane region" description="Helical" evidence="2">
    <location>
        <begin position="20"/>
        <end position="42"/>
    </location>
</feature>
<evidence type="ECO:0000256" key="2">
    <source>
        <dbReference type="SAM" id="Phobius"/>
    </source>
</evidence>
<dbReference type="PANTHER" id="PTHR12558">
    <property type="entry name" value="CELL DIVISION CYCLE 16,23,27"/>
    <property type="match status" value="1"/>
</dbReference>
<protein>
    <submittedName>
        <fullName evidence="3">Tetratricopeptide repeat protein</fullName>
    </submittedName>
</protein>
<organism evidence="3 5">
    <name type="scientific">Candidatus Wolbachia massiliensis</name>
    <dbReference type="NCBI Taxonomy" id="1845000"/>
    <lineage>
        <taxon>Bacteria</taxon>
        <taxon>Pseudomonadati</taxon>
        <taxon>Pseudomonadota</taxon>
        <taxon>Alphaproteobacteria</taxon>
        <taxon>Rickettsiales</taxon>
        <taxon>Anaplasmataceae</taxon>
        <taxon>Wolbachieae</taxon>
        <taxon>Wolbachia</taxon>
    </lineage>
</organism>
<keyword evidence="2" id="KW-0812">Transmembrane</keyword>
<dbReference type="PROSITE" id="PS50005">
    <property type="entry name" value="TPR"/>
    <property type="match status" value="2"/>
</dbReference>
<dbReference type="Pfam" id="PF13181">
    <property type="entry name" value="TPR_8"/>
    <property type="match status" value="2"/>
</dbReference>
<dbReference type="Pfam" id="PF14559">
    <property type="entry name" value="TPR_19"/>
    <property type="match status" value="1"/>
</dbReference>
<reference evidence="3 5" key="1">
    <citation type="submission" date="2020-09" db="EMBL/GenBank/DDBJ databases">
        <title>An Earliest Endosymbiont, Wolbachia massiliensis sp. nov., Strain PL13 From the Bed Bug (Cimex hemipterius), Type strain of a New supergroup T.</title>
        <authorList>
            <person name="Laidoudi Y."/>
            <person name="Levasseur A."/>
            <person name="Medkour H."/>
            <person name="Maaloum M."/>
            <person name="BenKhedher M."/>
            <person name="Sambou M."/>
            <person name="Bassene H."/>
            <person name="Davoust B."/>
            <person name="Fenollar F."/>
            <person name="Raoult D."/>
            <person name="Mediannikov O."/>
        </authorList>
    </citation>
    <scope>NUCLEOTIDE SEQUENCE [LARGE SCALE GENOMIC DNA]</scope>
    <source>
        <strain evidence="3 5">PL13</strain>
    </source>
</reference>
<dbReference type="AlphaFoldDB" id="A0A7L7YRD6"/>
<dbReference type="Proteomes" id="UP000516514">
    <property type="component" value="Chromosome"/>
</dbReference>
<dbReference type="EMBL" id="CP061738">
    <property type="protein sequence ID" value="QOD37851.1"/>
    <property type="molecule type" value="Genomic_DNA"/>
</dbReference>
<evidence type="ECO:0000313" key="5">
    <source>
        <dbReference type="Proteomes" id="UP000516514"/>
    </source>
</evidence>
<name>A0A7L7YRD6_9RICK</name>
<keyword evidence="5" id="KW-1185">Reference proteome</keyword>
<evidence type="ECO:0000313" key="4">
    <source>
        <dbReference type="EMBL" id="QOD38394.1"/>
    </source>
</evidence>
<dbReference type="Gene3D" id="1.25.40.10">
    <property type="entry name" value="Tetratricopeptide repeat domain"/>
    <property type="match status" value="2"/>
</dbReference>
<gene>
    <name evidence="4" type="ORF">ID128_00520</name>
    <name evidence="3" type="ORF">ID128_03195</name>
</gene>
<dbReference type="KEGG" id="wms:ID128_00520"/>
<dbReference type="SUPFAM" id="SSF48452">
    <property type="entry name" value="TPR-like"/>
    <property type="match status" value="1"/>
</dbReference>
<dbReference type="PANTHER" id="PTHR12558:SF47">
    <property type="entry name" value="LIPOPOLYSACCHARIDE ASSEMBLY PROTEIN B"/>
    <property type="match status" value="1"/>
</dbReference>
<dbReference type="EMBL" id="CP061738">
    <property type="protein sequence ID" value="QOD38394.1"/>
    <property type="molecule type" value="Genomic_DNA"/>
</dbReference>